<dbReference type="AlphaFoldDB" id="A0A0H5PZ09"/>
<dbReference type="EMBL" id="LN852923">
    <property type="protein sequence ID" value="CRY94420.1"/>
    <property type="molecule type" value="Genomic_DNA"/>
</dbReference>
<organism evidence="2">
    <name type="scientific">uncultured prokaryote</name>
    <dbReference type="NCBI Taxonomy" id="198431"/>
    <lineage>
        <taxon>unclassified sequences</taxon>
        <taxon>environmental samples</taxon>
    </lineage>
</organism>
<geneLocation type="plasmid" evidence="2">
    <name>pRGRH0250</name>
</geneLocation>
<evidence type="ECO:0000313" key="2">
    <source>
        <dbReference type="EMBL" id="CRY94420.1"/>
    </source>
</evidence>
<evidence type="ECO:0000259" key="1">
    <source>
        <dbReference type="Pfam" id="PF01051"/>
    </source>
</evidence>
<name>A0A0H5PZ09_9ZZZZ</name>
<reference evidence="2" key="1">
    <citation type="submission" date="2015-06" db="EMBL/GenBank/DDBJ databases">
        <authorList>
            <person name="Joergensen T."/>
        </authorList>
    </citation>
    <scope>NUCLEOTIDE SEQUENCE</scope>
    <source>
        <plasmid evidence="2">pRGRH0250</plasmid>
    </source>
</reference>
<dbReference type="GO" id="GO:0006270">
    <property type="term" value="P:DNA replication initiation"/>
    <property type="evidence" value="ECO:0007669"/>
    <property type="project" value="InterPro"/>
</dbReference>
<sequence>MARPRKDAPAAKLPAGGNVTMHNTLVSASHGLNLGEKRLVAMAVTKLSPKAAALPGKPIKILAVDFAEQYGVDADTAYEQLRDAQENLFQRYITHIEHVGPNGQRIRVSKMRWVSSIHYEKGAGEVALAFAPEIAQFLVQLRKHFTSYQLSKAAALRSTYSWRLFENLTRFRDTGIWEVDMDRFHVIMETPKSYRRNFNDARRFVIDPAIAELAAKTNIAAEVEPIRRGRKIARLRFTFENASQIDLPLEATPA</sequence>
<dbReference type="InterPro" id="IPR036390">
    <property type="entry name" value="WH_DNA-bd_sf"/>
</dbReference>
<dbReference type="SUPFAM" id="SSF46785">
    <property type="entry name" value="Winged helix' DNA-binding domain"/>
    <property type="match status" value="2"/>
</dbReference>
<dbReference type="InterPro" id="IPR000525">
    <property type="entry name" value="Initiator_Rep_WH1"/>
</dbReference>
<dbReference type="GO" id="GO:0003887">
    <property type="term" value="F:DNA-directed DNA polymerase activity"/>
    <property type="evidence" value="ECO:0007669"/>
    <property type="project" value="InterPro"/>
</dbReference>
<reference evidence="2" key="2">
    <citation type="submission" date="2015-07" db="EMBL/GenBank/DDBJ databases">
        <title>Plasmids, circular viruses and viroids from rat gut.</title>
        <authorList>
            <person name="Jorgensen T.J."/>
            <person name="Hansen M.A."/>
            <person name="Xu Z."/>
            <person name="Tabak M.A."/>
            <person name="Sorensen S.J."/>
            <person name="Hansen L.H."/>
        </authorList>
    </citation>
    <scope>NUCLEOTIDE SEQUENCE</scope>
    <source>
        <plasmid evidence="2">pRGRH0250</plasmid>
    </source>
</reference>
<keyword evidence="2" id="KW-0614">Plasmid</keyword>
<accession>A0A0H5PZ09</accession>
<dbReference type="Pfam" id="PF21205">
    <property type="entry name" value="Rep3_C"/>
    <property type="match status" value="1"/>
</dbReference>
<dbReference type="Pfam" id="PF01051">
    <property type="entry name" value="Rep3_N"/>
    <property type="match status" value="1"/>
</dbReference>
<feature type="domain" description="Initiator Rep protein WH1" evidence="1">
    <location>
        <begin position="19"/>
        <end position="168"/>
    </location>
</feature>
<proteinExistence type="predicted"/>
<dbReference type="InterPro" id="IPR036388">
    <property type="entry name" value="WH-like_DNA-bd_sf"/>
</dbReference>
<protein>
    <recommendedName>
        <fullName evidence="1">Initiator Rep protein WH1 domain-containing protein</fullName>
    </recommendedName>
</protein>
<dbReference type="Gene3D" id="1.10.10.10">
    <property type="entry name" value="Winged helix-like DNA-binding domain superfamily/Winged helix DNA-binding domain"/>
    <property type="match status" value="2"/>
</dbReference>